<dbReference type="InterPro" id="IPR033704">
    <property type="entry name" value="dUTPase_trimeric"/>
</dbReference>
<evidence type="ECO:0000313" key="10">
    <source>
        <dbReference type="Proteomes" id="UP000054705"/>
    </source>
</evidence>
<keyword evidence="5 7" id="KW-0546">Nucleotide metabolism</keyword>
<organism evidence="9 10">
    <name type="scientific">Pelotomaculum thermopropionicum</name>
    <dbReference type="NCBI Taxonomy" id="110500"/>
    <lineage>
        <taxon>Bacteria</taxon>
        <taxon>Bacillati</taxon>
        <taxon>Bacillota</taxon>
        <taxon>Clostridia</taxon>
        <taxon>Eubacteriales</taxon>
        <taxon>Desulfotomaculaceae</taxon>
        <taxon>Pelotomaculum</taxon>
    </lineage>
</organism>
<protein>
    <recommendedName>
        <fullName evidence="7">Deoxyuridine 5'-triphosphate nucleotidohydrolase</fullName>
        <shortName evidence="7">dUTPase</shortName>
        <ecNumber evidence="7">3.6.1.23</ecNumber>
    </recommendedName>
    <alternativeName>
        <fullName evidence="7">dUTP pyrophosphatase</fullName>
    </alternativeName>
</protein>
<dbReference type="AlphaFoldDB" id="A0A101HVB2"/>
<feature type="domain" description="dUTPase-like" evidence="8">
    <location>
        <begin position="20"/>
        <end position="152"/>
    </location>
</feature>
<feature type="binding site" evidence="7">
    <location>
        <begin position="73"/>
        <end position="75"/>
    </location>
    <ligand>
        <name>substrate</name>
    </ligand>
</feature>
<dbReference type="PATRIC" id="fig|110500.4.peg.432"/>
<dbReference type="GO" id="GO:0046081">
    <property type="term" value="P:dUTP catabolic process"/>
    <property type="evidence" value="ECO:0007669"/>
    <property type="project" value="InterPro"/>
</dbReference>
<evidence type="ECO:0000256" key="3">
    <source>
        <dbReference type="ARBA" id="ARBA00022801"/>
    </source>
</evidence>
<evidence type="ECO:0000256" key="6">
    <source>
        <dbReference type="ARBA" id="ARBA00047686"/>
    </source>
</evidence>
<dbReference type="PANTHER" id="PTHR11241:SF0">
    <property type="entry name" value="DEOXYURIDINE 5'-TRIPHOSPHATE NUCLEOTIDOHYDROLASE"/>
    <property type="match status" value="1"/>
</dbReference>
<comment type="catalytic activity">
    <reaction evidence="6 7">
        <text>dUTP + H2O = dUMP + diphosphate + H(+)</text>
        <dbReference type="Rhea" id="RHEA:10248"/>
        <dbReference type="ChEBI" id="CHEBI:15377"/>
        <dbReference type="ChEBI" id="CHEBI:15378"/>
        <dbReference type="ChEBI" id="CHEBI:33019"/>
        <dbReference type="ChEBI" id="CHEBI:61555"/>
        <dbReference type="ChEBI" id="CHEBI:246422"/>
        <dbReference type="EC" id="3.6.1.23"/>
    </reaction>
</comment>
<dbReference type="PANTHER" id="PTHR11241">
    <property type="entry name" value="DEOXYURIDINE 5'-TRIPHOSPHATE NUCLEOTIDOHYDROLASE"/>
    <property type="match status" value="1"/>
</dbReference>
<dbReference type="GO" id="GO:0000287">
    <property type="term" value="F:magnesium ion binding"/>
    <property type="evidence" value="ECO:0007669"/>
    <property type="project" value="UniProtKB-UniRule"/>
</dbReference>
<dbReference type="NCBIfam" id="NF001862">
    <property type="entry name" value="PRK00601.1"/>
    <property type="match status" value="1"/>
</dbReference>
<evidence type="ECO:0000313" key="9">
    <source>
        <dbReference type="EMBL" id="KUK83434.1"/>
    </source>
</evidence>
<dbReference type="UniPathway" id="UPA00610">
    <property type="reaction ID" value="UER00666"/>
</dbReference>
<name>A0A101HVB2_9FIRM</name>
<evidence type="ECO:0000256" key="4">
    <source>
        <dbReference type="ARBA" id="ARBA00022842"/>
    </source>
</evidence>
<feature type="binding site" evidence="7">
    <location>
        <position position="86"/>
    </location>
    <ligand>
        <name>substrate</name>
    </ligand>
</feature>
<sequence length="154" mass="16237">MNFSISVRLKKISGKIGNTIPYPRYATKGAAGLDLSACLDDTLSVPPGARVKIPTGVAIEIPQRNIAGLIFPRSGLATKHGISLANSVGVIDSDYKGEIMVAVLNHGEQEYIINPGDRIAQLVFVPVFDVVIKEVEKLACSERGAGGFGSTGKT</sequence>
<evidence type="ECO:0000256" key="1">
    <source>
        <dbReference type="ARBA" id="ARBA00006581"/>
    </source>
</evidence>
<keyword evidence="3 7" id="KW-0378">Hydrolase</keyword>
<comment type="similarity">
    <text evidence="1 7">Belongs to the dUTPase family.</text>
</comment>
<gene>
    <name evidence="7" type="primary">dut</name>
    <name evidence="9" type="ORF">XD97_0182</name>
</gene>
<dbReference type="HAMAP" id="MF_00116">
    <property type="entry name" value="dUTPase_bact"/>
    <property type="match status" value="1"/>
</dbReference>
<dbReference type="InterPro" id="IPR029054">
    <property type="entry name" value="dUTPase-like"/>
</dbReference>
<dbReference type="Pfam" id="PF00692">
    <property type="entry name" value="dUTPase"/>
    <property type="match status" value="1"/>
</dbReference>
<feature type="binding site" evidence="7">
    <location>
        <begin position="90"/>
        <end position="92"/>
    </location>
    <ligand>
        <name>substrate</name>
    </ligand>
</feature>
<reference evidence="10" key="1">
    <citation type="journal article" date="2015" name="MBio">
        <title>Genome-Resolved Metagenomic Analysis Reveals Roles for Candidate Phyla and Other Microbial Community Members in Biogeochemical Transformations in Oil Reservoirs.</title>
        <authorList>
            <person name="Hu P."/>
            <person name="Tom L."/>
            <person name="Singh A."/>
            <person name="Thomas B.C."/>
            <person name="Baker B.J."/>
            <person name="Piceno Y.M."/>
            <person name="Andersen G.L."/>
            <person name="Banfield J.F."/>
        </authorList>
    </citation>
    <scope>NUCLEOTIDE SEQUENCE [LARGE SCALE GENOMIC DNA]</scope>
</reference>
<evidence type="ECO:0000259" key="8">
    <source>
        <dbReference type="Pfam" id="PF00692"/>
    </source>
</evidence>
<dbReference type="GO" id="GO:0006226">
    <property type="term" value="P:dUMP biosynthetic process"/>
    <property type="evidence" value="ECO:0007669"/>
    <property type="project" value="UniProtKB-UniRule"/>
</dbReference>
<dbReference type="EMBL" id="LGGS01000031">
    <property type="protein sequence ID" value="KUK83434.1"/>
    <property type="molecule type" value="Genomic_DNA"/>
</dbReference>
<evidence type="ECO:0000256" key="7">
    <source>
        <dbReference type="HAMAP-Rule" id="MF_00116"/>
    </source>
</evidence>
<comment type="caution">
    <text evidence="9">The sequence shown here is derived from an EMBL/GenBank/DDBJ whole genome shotgun (WGS) entry which is preliminary data.</text>
</comment>
<dbReference type="Gene3D" id="2.70.40.10">
    <property type="match status" value="1"/>
</dbReference>
<dbReference type="Proteomes" id="UP000054705">
    <property type="component" value="Unassembled WGS sequence"/>
</dbReference>
<keyword evidence="2 7" id="KW-0479">Metal-binding</keyword>
<proteinExistence type="inferred from homology"/>
<dbReference type="CDD" id="cd07557">
    <property type="entry name" value="trimeric_dUTPase"/>
    <property type="match status" value="1"/>
</dbReference>
<comment type="caution">
    <text evidence="7">Lacks conserved residue(s) required for the propagation of feature annotation.</text>
</comment>
<comment type="pathway">
    <text evidence="7">Pyrimidine metabolism; dUMP biosynthesis; dUMP from dCTP (dUTP route): step 2/2.</text>
</comment>
<comment type="cofactor">
    <cofactor evidence="7">
        <name>Mg(2+)</name>
        <dbReference type="ChEBI" id="CHEBI:18420"/>
    </cofactor>
</comment>
<dbReference type="InterPro" id="IPR036157">
    <property type="entry name" value="dUTPase-like_sf"/>
</dbReference>
<evidence type="ECO:0000256" key="2">
    <source>
        <dbReference type="ARBA" id="ARBA00022723"/>
    </source>
</evidence>
<dbReference type="InterPro" id="IPR008181">
    <property type="entry name" value="dUTPase"/>
</dbReference>
<dbReference type="NCBIfam" id="TIGR00576">
    <property type="entry name" value="dut"/>
    <property type="match status" value="1"/>
</dbReference>
<keyword evidence="4 7" id="KW-0460">Magnesium</keyword>
<dbReference type="SUPFAM" id="SSF51283">
    <property type="entry name" value="dUTPase-like"/>
    <property type="match status" value="1"/>
</dbReference>
<dbReference type="FunFam" id="2.70.40.10:FF:000002">
    <property type="entry name" value="dUTP diphosphatase"/>
    <property type="match status" value="1"/>
</dbReference>
<accession>A0A101HVB2</accession>
<evidence type="ECO:0000256" key="5">
    <source>
        <dbReference type="ARBA" id="ARBA00023080"/>
    </source>
</evidence>
<comment type="function">
    <text evidence="7">This enzyme is involved in nucleotide metabolism: it produces dUMP, the immediate precursor of thymidine nucleotides and it decreases the intracellular concentration of dUTP so that uracil cannot be incorporated into DNA.</text>
</comment>
<dbReference type="EC" id="3.6.1.23" evidence="7"/>
<dbReference type="GO" id="GO:0004170">
    <property type="term" value="F:dUTP diphosphatase activity"/>
    <property type="evidence" value="ECO:0007669"/>
    <property type="project" value="UniProtKB-UniRule"/>
</dbReference>